<keyword evidence="2" id="KW-1185">Reference proteome</keyword>
<proteinExistence type="predicted"/>
<dbReference type="Proteomes" id="UP000076842">
    <property type="component" value="Unassembled WGS sequence"/>
</dbReference>
<protein>
    <submittedName>
        <fullName evidence="1">Uncharacterized protein</fullName>
    </submittedName>
</protein>
<dbReference type="InParanoid" id="A0A165C2Z1"/>
<dbReference type="AlphaFoldDB" id="A0A165C2Z1"/>
<evidence type="ECO:0000313" key="2">
    <source>
        <dbReference type="Proteomes" id="UP000076842"/>
    </source>
</evidence>
<evidence type="ECO:0000313" key="1">
    <source>
        <dbReference type="EMBL" id="KZT50171.1"/>
    </source>
</evidence>
<organism evidence="1 2">
    <name type="scientific">Calocera cornea HHB12733</name>
    <dbReference type="NCBI Taxonomy" id="1353952"/>
    <lineage>
        <taxon>Eukaryota</taxon>
        <taxon>Fungi</taxon>
        <taxon>Dikarya</taxon>
        <taxon>Basidiomycota</taxon>
        <taxon>Agaricomycotina</taxon>
        <taxon>Dacrymycetes</taxon>
        <taxon>Dacrymycetales</taxon>
        <taxon>Dacrymycetaceae</taxon>
        <taxon>Calocera</taxon>
    </lineage>
</organism>
<accession>A0A165C2Z1</accession>
<dbReference type="EMBL" id="KV424215">
    <property type="protein sequence ID" value="KZT50171.1"/>
    <property type="molecule type" value="Genomic_DNA"/>
</dbReference>
<gene>
    <name evidence="1" type="ORF">CALCODRAFT_211338</name>
</gene>
<reference evidence="1 2" key="1">
    <citation type="journal article" date="2016" name="Mol. Biol. Evol.">
        <title>Comparative Genomics of Early-Diverging Mushroom-Forming Fungi Provides Insights into the Origins of Lignocellulose Decay Capabilities.</title>
        <authorList>
            <person name="Nagy L.G."/>
            <person name="Riley R."/>
            <person name="Tritt A."/>
            <person name="Adam C."/>
            <person name="Daum C."/>
            <person name="Floudas D."/>
            <person name="Sun H."/>
            <person name="Yadav J.S."/>
            <person name="Pangilinan J."/>
            <person name="Larsson K.H."/>
            <person name="Matsuura K."/>
            <person name="Barry K."/>
            <person name="Labutti K."/>
            <person name="Kuo R."/>
            <person name="Ohm R.A."/>
            <person name="Bhattacharya S.S."/>
            <person name="Shirouzu T."/>
            <person name="Yoshinaga Y."/>
            <person name="Martin F.M."/>
            <person name="Grigoriev I.V."/>
            <person name="Hibbett D.S."/>
        </authorList>
    </citation>
    <scope>NUCLEOTIDE SEQUENCE [LARGE SCALE GENOMIC DNA]</scope>
    <source>
        <strain evidence="1 2">HHB12733</strain>
    </source>
</reference>
<sequence>MTSHLSLVRRGLPNAPTSGKRCTAKYRVALTWNHPARADHFVMCLHLLAKRNPLRGTSMTTCSSRPAHELGRGTAVAQGSFDVDPPIVPHTRNEGNNELYDVHQYSPASKILHPLTYDDVLLESGGDLQSTDFDDARSQFSDCTSGERRADHGWLTGLDPEGSCDIPTRRPQLDNIDYLEDHSLEHLRHPHIIDQVLPQHLPLSGQIGPSTGLQTSISKDQPSGTAARADVSEYTVESSTRKVAIRHILCLKQRCTWVAEALTKLKQVEPDLFDSDSEIGHECQRLNSDVFREAFLRPLTEPTQSHFEPLWYGLRECLTQLYACTPQRRPALDHLPTWQHLGSHVNLLSRDLGEAAKQFGLGRKRGRPKQPLTVDEDSIDPWDAWEKHMELDQKWNQRVTQIWRESVKHRTTRDKAAYLDGVRLSFAEAE</sequence>
<name>A0A165C2Z1_9BASI</name>